<dbReference type="AlphaFoldDB" id="A0A0F9UH00"/>
<comment type="caution">
    <text evidence="1">The sequence shown here is derived from an EMBL/GenBank/DDBJ whole genome shotgun (WGS) entry which is preliminary data.</text>
</comment>
<evidence type="ECO:0000313" key="1">
    <source>
        <dbReference type="EMBL" id="KKN52868.1"/>
    </source>
</evidence>
<reference evidence="1" key="1">
    <citation type="journal article" date="2015" name="Nature">
        <title>Complex archaea that bridge the gap between prokaryotes and eukaryotes.</title>
        <authorList>
            <person name="Spang A."/>
            <person name="Saw J.H."/>
            <person name="Jorgensen S.L."/>
            <person name="Zaremba-Niedzwiedzka K."/>
            <person name="Martijn J."/>
            <person name="Lind A.E."/>
            <person name="van Eijk R."/>
            <person name="Schleper C."/>
            <person name="Guy L."/>
            <person name="Ettema T.J."/>
        </authorList>
    </citation>
    <scope>NUCLEOTIDE SEQUENCE</scope>
</reference>
<organism evidence="1">
    <name type="scientific">marine sediment metagenome</name>
    <dbReference type="NCBI Taxonomy" id="412755"/>
    <lineage>
        <taxon>unclassified sequences</taxon>
        <taxon>metagenomes</taxon>
        <taxon>ecological metagenomes</taxon>
    </lineage>
</organism>
<name>A0A0F9UH00_9ZZZZ</name>
<proteinExistence type="predicted"/>
<sequence length="48" mass="5889">MTLSYLNQREKWDFTSKYRYIDFGNHYGYDNGYHLQLPFGLLCYEITI</sequence>
<dbReference type="EMBL" id="LAZR01001000">
    <property type="protein sequence ID" value="KKN52868.1"/>
    <property type="molecule type" value="Genomic_DNA"/>
</dbReference>
<protein>
    <submittedName>
        <fullName evidence="1">Uncharacterized protein</fullName>
    </submittedName>
</protein>
<gene>
    <name evidence="1" type="ORF">LCGC14_0608040</name>
</gene>
<accession>A0A0F9UH00</accession>